<dbReference type="GeneID" id="24875714"/>
<dbReference type="Proteomes" id="UP000266745">
    <property type="component" value="Chromosome"/>
</dbReference>
<name>A0A3G1B2H9_9ARCH</name>
<dbReference type="OrthoDB" id="11211at2157"/>
<protein>
    <recommendedName>
        <fullName evidence="3">Roadblock/LAMTOR2 domain-containing protein</fullName>
    </recommendedName>
</protein>
<dbReference type="EMBL" id="CP011097">
    <property type="protein sequence ID" value="AJZ75796.1"/>
    <property type="molecule type" value="Genomic_DNA"/>
</dbReference>
<sequence>MVSQEIRRLASEIFKTDSQIVHLGLIDLEGHVLIDQSSLSSEPYEPDKDRMMFYYQVGLRRSRREHFNQAYGLTQYIHIVREKMQQLILYLPMITVYLTVDKDLSPDRIAQIAKKVQNIDKQIVDDATNSLFFINKTKV</sequence>
<dbReference type="STRING" id="1603555.SU86_004790"/>
<dbReference type="KEGG" id="tah:SU86_004790"/>
<evidence type="ECO:0000313" key="1">
    <source>
        <dbReference type="EMBL" id="AJZ75796.1"/>
    </source>
</evidence>
<evidence type="ECO:0000313" key="2">
    <source>
        <dbReference type="Proteomes" id="UP000266745"/>
    </source>
</evidence>
<dbReference type="RefSeq" id="WP_048188651.1">
    <property type="nucleotide sequence ID" value="NZ_CP011097.1"/>
</dbReference>
<organism evidence="1 2">
    <name type="scientific">Candidatus Nitrosotenuis cloacae</name>
    <dbReference type="NCBI Taxonomy" id="1603555"/>
    <lineage>
        <taxon>Archaea</taxon>
        <taxon>Nitrososphaerota</taxon>
        <taxon>Candidatus Nitrosotenuis</taxon>
    </lineage>
</organism>
<dbReference type="AlphaFoldDB" id="A0A3G1B2H9"/>
<evidence type="ECO:0008006" key="3">
    <source>
        <dbReference type="Google" id="ProtNLM"/>
    </source>
</evidence>
<accession>A0A3G1B2H9</accession>
<proteinExistence type="predicted"/>
<keyword evidence="2" id="KW-1185">Reference proteome</keyword>
<gene>
    <name evidence="1" type="ORF">SU86_004790</name>
</gene>
<reference evidence="1 2" key="1">
    <citation type="journal article" date="2016" name="Sci. Rep.">
        <title>A novel ammonia-oxidizing archaeon from wastewater treatment plant: Its enrichment, physiological and genomic characteristics.</title>
        <authorList>
            <person name="Li Y."/>
            <person name="Ding K."/>
            <person name="Wen X."/>
            <person name="Zhang B."/>
            <person name="Shen B."/>
            <person name="Yang Y."/>
        </authorList>
    </citation>
    <scope>NUCLEOTIDE SEQUENCE [LARGE SCALE GENOMIC DNA]</scope>
    <source>
        <strain evidence="1 2">SAT1</strain>
    </source>
</reference>